<evidence type="ECO:0000256" key="3">
    <source>
        <dbReference type="ARBA" id="ARBA00022552"/>
    </source>
</evidence>
<dbReference type="PANTHER" id="PTHR13026">
    <property type="entry name" value="NNP-1 PROTEIN NOVEL NUCLEAR PROTEIN 1 NOP52"/>
    <property type="match status" value="1"/>
</dbReference>
<keyword evidence="4" id="KW-0539">Nucleus</keyword>
<dbReference type="EMBL" id="JPKY01000211">
    <property type="protein sequence ID" value="KFH40403.1"/>
    <property type="molecule type" value="Genomic_DNA"/>
</dbReference>
<comment type="subcellular location">
    <subcellularLocation>
        <location evidence="1">Nucleus</location>
    </subcellularLocation>
</comment>
<feature type="compositionally biased region" description="Acidic residues" evidence="5">
    <location>
        <begin position="231"/>
        <end position="249"/>
    </location>
</feature>
<sequence>MAANEVQMPFIKNLASSDRKLRTASLDSLKTFLSTRIRTNPLQLPEALRLWKGLYFALWMTDRPGPQQRLAADLASLADDGGDQNASSSFRAVWYAAFWDVIGQQWPQIDRHRMDKFLLLVRRVFAAHVRHARGDADVAGVLAEWPFEASGDLRRVPLGVRLHVLDLWVDELEREGILAEGEEKGSDGRVLVERVGEMVQGLLHCPVKQVRERARESYDDERLPWVKKGDEDEEKGAEEEDEEWGGIDE</sequence>
<evidence type="ECO:0000256" key="4">
    <source>
        <dbReference type="ARBA" id="ARBA00023242"/>
    </source>
</evidence>
<evidence type="ECO:0000256" key="2">
    <source>
        <dbReference type="ARBA" id="ARBA00006374"/>
    </source>
</evidence>
<dbReference type="STRING" id="857340.A0A086STH1"/>
<evidence type="ECO:0000313" key="6">
    <source>
        <dbReference type="EMBL" id="KFH40403.1"/>
    </source>
</evidence>
<feature type="compositionally biased region" description="Basic and acidic residues" evidence="5">
    <location>
        <begin position="212"/>
        <end position="230"/>
    </location>
</feature>
<dbReference type="Pfam" id="PF05997">
    <property type="entry name" value="Nop52"/>
    <property type="match status" value="1"/>
</dbReference>
<evidence type="ECO:0000256" key="5">
    <source>
        <dbReference type="SAM" id="MobiDB-lite"/>
    </source>
</evidence>
<protein>
    <submittedName>
        <fullName evidence="6">Ribosomal RNA-processing protein-like protein</fullName>
    </submittedName>
</protein>
<dbReference type="PANTHER" id="PTHR13026:SF0">
    <property type="entry name" value="RIBOSOMAL RNA PROCESSING 1B"/>
    <property type="match status" value="1"/>
</dbReference>
<dbReference type="HOGENOM" id="CLU_022876_0_0_1"/>
<dbReference type="GO" id="GO:0030688">
    <property type="term" value="C:preribosome, small subunit precursor"/>
    <property type="evidence" value="ECO:0007669"/>
    <property type="project" value="InterPro"/>
</dbReference>
<evidence type="ECO:0000313" key="7">
    <source>
        <dbReference type="Proteomes" id="UP000029964"/>
    </source>
</evidence>
<name>A0A086STH1_HAPC1</name>
<evidence type="ECO:0000256" key="1">
    <source>
        <dbReference type="ARBA" id="ARBA00004123"/>
    </source>
</evidence>
<dbReference type="OrthoDB" id="2019504at2759"/>
<accession>A0A086STH1</accession>
<comment type="caution">
    <text evidence="6">The sequence shown here is derived from an EMBL/GenBank/DDBJ whole genome shotgun (WGS) entry which is preliminary data.</text>
</comment>
<dbReference type="GO" id="GO:0005634">
    <property type="term" value="C:nucleus"/>
    <property type="evidence" value="ECO:0007669"/>
    <property type="project" value="UniProtKB-SubCell"/>
</dbReference>
<keyword evidence="3" id="KW-0698">rRNA processing</keyword>
<proteinExistence type="inferred from homology"/>
<keyword evidence="7" id="KW-1185">Reference proteome</keyword>
<dbReference type="Proteomes" id="UP000029964">
    <property type="component" value="Unassembled WGS sequence"/>
</dbReference>
<feature type="region of interest" description="Disordered" evidence="5">
    <location>
        <begin position="212"/>
        <end position="249"/>
    </location>
</feature>
<dbReference type="GO" id="GO:0006364">
    <property type="term" value="P:rRNA processing"/>
    <property type="evidence" value="ECO:0007669"/>
    <property type="project" value="UniProtKB-KW"/>
</dbReference>
<organism evidence="6 7">
    <name type="scientific">Hapsidospora chrysogenum (strain ATCC 11550 / CBS 779.69 / DSM 880 / IAM 14645 / JCM 23072 / IMI 49137)</name>
    <name type="common">Acremonium chrysogenum</name>
    <dbReference type="NCBI Taxonomy" id="857340"/>
    <lineage>
        <taxon>Eukaryota</taxon>
        <taxon>Fungi</taxon>
        <taxon>Dikarya</taxon>
        <taxon>Ascomycota</taxon>
        <taxon>Pezizomycotina</taxon>
        <taxon>Sordariomycetes</taxon>
        <taxon>Hypocreomycetidae</taxon>
        <taxon>Hypocreales</taxon>
        <taxon>Bionectriaceae</taxon>
        <taxon>Hapsidospora</taxon>
    </lineage>
</organism>
<comment type="similarity">
    <text evidence="2">Belongs to the RRP1 family.</text>
</comment>
<gene>
    <name evidence="6" type="ORF">ACRE_089320</name>
</gene>
<dbReference type="AlphaFoldDB" id="A0A086STH1"/>
<reference evidence="7" key="1">
    <citation type="journal article" date="2014" name="Genome Announc.">
        <title>Genome sequence and annotation of Acremonium chrysogenum, producer of the beta-lactam antibiotic cephalosporin C.</title>
        <authorList>
            <person name="Terfehr D."/>
            <person name="Dahlmann T.A."/>
            <person name="Specht T."/>
            <person name="Zadra I."/>
            <person name="Kuernsteiner H."/>
            <person name="Kueck U."/>
        </authorList>
    </citation>
    <scope>NUCLEOTIDE SEQUENCE [LARGE SCALE GENOMIC DNA]</scope>
    <source>
        <strain evidence="7">ATCC 11550 / CBS 779.69 / DSM 880 / IAM 14645 / JCM 23072 / IMI 49137</strain>
    </source>
</reference>
<dbReference type="InterPro" id="IPR010301">
    <property type="entry name" value="RRP1"/>
</dbReference>